<protein>
    <submittedName>
        <fullName evidence="1">Uncharacterized protein</fullName>
    </submittedName>
</protein>
<sequence>MAEDRYPQYRRKSLETGGFSARLKAKRKKIGNTKYGDGCWNGKLFRRGTSRYNEILVLPCPHYANSECQCCLAMLLKIFKSNKIFCTHQMSKDVFFTIFNAFGERSKNLDW</sequence>
<keyword evidence="2" id="KW-1185">Reference proteome</keyword>
<evidence type="ECO:0000313" key="2">
    <source>
        <dbReference type="Proteomes" id="UP000827092"/>
    </source>
</evidence>
<evidence type="ECO:0000313" key="1">
    <source>
        <dbReference type="EMBL" id="KAG8198336.1"/>
    </source>
</evidence>
<dbReference type="Proteomes" id="UP000827092">
    <property type="component" value="Unassembled WGS sequence"/>
</dbReference>
<dbReference type="AlphaFoldDB" id="A0AAV6VQL5"/>
<reference evidence="1 2" key="1">
    <citation type="journal article" date="2022" name="Nat. Ecol. Evol.">
        <title>A masculinizing supergene underlies an exaggerated male reproductive morph in a spider.</title>
        <authorList>
            <person name="Hendrickx F."/>
            <person name="De Corte Z."/>
            <person name="Sonet G."/>
            <person name="Van Belleghem S.M."/>
            <person name="Kostlbacher S."/>
            <person name="Vangestel C."/>
        </authorList>
    </citation>
    <scope>NUCLEOTIDE SEQUENCE [LARGE SCALE GENOMIC DNA]</scope>
    <source>
        <strain evidence="1">W744_W776</strain>
    </source>
</reference>
<name>A0AAV6VQL5_9ARAC</name>
<comment type="caution">
    <text evidence="1">The sequence shown here is derived from an EMBL/GenBank/DDBJ whole genome shotgun (WGS) entry which is preliminary data.</text>
</comment>
<dbReference type="EMBL" id="JAFNEN010000041">
    <property type="protein sequence ID" value="KAG8198336.1"/>
    <property type="molecule type" value="Genomic_DNA"/>
</dbReference>
<gene>
    <name evidence="1" type="ORF">JTE90_021585</name>
</gene>
<proteinExistence type="predicted"/>
<accession>A0AAV6VQL5</accession>
<organism evidence="1 2">
    <name type="scientific">Oedothorax gibbosus</name>
    <dbReference type="NCBI Taxonomy" id="931172"/>
    <lineage>
        <taxon>Eukaryota</taxon>
        <taxon>Metazoa</taxon>
        <taxon>Ecdysozoa</taxon>
        <taxon>Arthropoda</taxon>
        <taxon>Chelicerata</taxon>
        <taxon>Arachnida</taxon>
        <taxon>Araneae</taxon>
        <taxon>Araneomorphae</taxon>
        <taxon>Entelegynae</taxon>
        <taxon>Araneoidea</taxon>
        <taxon>Linyphiidae</taxon>
        <taxon>Erigoninae</taxon>
        <taxon>Oedothorax</taxon>
    </lineage>
</organism>